<name>A0A9P3EBY6_PSEA0</name>
<accession>A0A9P3EBY6</accession>
<dbReference type="Proteomes" id="UP000630864">
    <property type="component" value="Unassembled WGS sequence"/>
</dbReference>
<comment type="caution">
    <text evidence="1">The sequence shown here is derived from an EMBL/GenBank/DDBJ whole genome shotgun (WGS) entry which is preliminary data.</text>
</comment>
<protein>
    <submittedName>
        <fullName evidence="1">Uncharacterized protein</fullName>
    </submittedName>
</protein>
<evidence type="ECO:0000313" key="2">
    <source>
        <dbReference type="Proteomes" id="UP000630864"/>
    </source>
</evidence>
<evidence type="ECO:0000313" key="1">
    <source>
        <dbReference type="EMBL" id="GFZ59449.1"/>
    </source>
</evidence>
<sequence>MQQGLELGFEFAAGYWRFAVEKTGSVAAEGVKKGFGREHDDFPESEAGSVTRSVYSQFDGASRTLMERCGVHMSTISVHYLGREAGLTRLNLPKSLYSMNIHEMASFLLSGL</sequence>
<reference evidence="1" key="1">
    <citation type="submission" date="2020-09" db="EMBL/GenBank/DDBJ databases">
        <title>Pseudomonas syringae pv. eriobotryae genome sequence causing loquat canker disease.</title>
        <authorList>
            <person name="Fukuda S."/>
            <person name="Tashiro H."/>
            <person name="Nagano Y."/>
        </authorList>
    </citation>
    <scope>NUCLEOTIDE SEQUENCE</scope>
    <source>
        <strain evidence="1">AM001</strain>
    </source>
</reference>
<dbReference type="AlphaFoldDB" id="A0A9P3EBY6"/>
<proteinExistence type="predicted"/>
<gene>
    <name evidence="1" type="ORF">PSE10A_19600</name>
</gene>
<organism evidence="1 2">
    <name type="scientific">Pseudomonas amygdali pv. eriobotryae</name>
    <dbReference type="NCBI Taxonomy" id="129137"/>
    <lineage>
        <taxon>Bacteria</taxon>
        <taxon>Pseudomonadati</taxon>
        <taxon>Pseudomonadota</taxon>
        <taxon>Gammaproteobacteria</taxon>
        <taxon>Pseudomonadales</taxon>
        <taxon>Pseudomonadaceae</taxon>
        <taxon>Pseudomonas</taxon>
        <taxon>Pseudomonas amygdali</taxon>
    </lineage>
</organism>
<dbReference type="EMBL" id="BMZW01000009">
    <property type="protein sequence ID" value="GFZ59449.1"/>
    <property type="molecule type" value="Genomic_DNA"/>
</dbReference>